<dbReference type="PANTHER" id="PTHR47245">
    <property type="entry name" value="PEPTIDYLPROLYL ISOMERASE"/>
    <property type="match status" value="1"/>
</dbReference>
<feature type="compositionally biased region" description="Polar residues" evidence="12">
    <location>
        <begin position="177"/>
        <end position="186"/>
    </location>
</feature>
<dbReference type="PANTHER" id="PTHR47245:SF1">
    <property type="entry name" value="FOLDASE PROTEIN PRSA"/>
    <property type="match status" value="1"/>
</dbReference>
<dbReference type="PROSITE" id="PS51257">
    <property type="entry name" value="PROKAR_LIPOPROTEIN"/>
    <property type="match status" value="1"/>
</dbReference>
<evidence type="ECO:0000256" key="5">
    <source>
        <dbReference type="ARBA" id="ARBA00022729"/>
    </source>
</evidence>
<reference evidence="15" key="1">
    <citation type="journal article" date="2021" name="PeerJ">
        <title>Extensive microbial diversity within the chicken gut microbiome revealed by metagenomics and culture.</title>
        <authorList>
            <person name="Gilroy R."/>
            <person name="Ravi A."/>
            <person name="Getino M."/>
            <person name="Pursley I."/>
            <person name="Horton D.L."/>
            <person name="Alikhan N.F."/>
            <person name="Baker D."/>
            <person name="Gharbi K."/>
            <person name="Hall N."/>
            <person name="Watson M."/>
            <person name="Adriaenssens E.M."/>
            <person name="Foster-Nyarko E."/>
            <person name="Jarju S."/>
            <person name="Secka A."/>
            <person name="Antonio M."/>
            <person name="Oren A."/>
            <person name="Chaudhuri R.R."/>
            <person name="La Ragione R."/>
            <person name="Hildebrand F."/>
            <person name="Pallen M.J."/>
        </authorList>
    </citation>
    <scope>NUCLEOTIDE SEQUENCE</scope>
    <source>
        <strain evidence="15">F6-6636</strain>
    </source>
</reference>
<dbReference type="NCBIfam" id="NF003356">
    <property type="entry name" value="PRK04405.1"/>
    <property type="match status" value="1"/>
</dbReference>
<evidence type="ECO:0000313" key="16">
    <source>
        <dbReference type="Proteomes" id="UP000777303"/>
    </source>
</evidence>
<dbReference type="Gene3D" id="1.10.4030.10">
    <property type="entry name" value="Porin chaperone SurA, peptide-binding domain"/>
    <property type="match status" value="1"/>
</dbReference>
<keyword evidence="6 11" id="KW-0697">Rotamase</keyword>
<evidence type="ECO:0000256" key="12">
    <source>
        <dbReference type="SAM" id="MobiDB-lite"/>
    </source>
</evidence>
<dbReference type="InterPro" id="IPR000297">
    <property type="entry name" value="PPIase_PpiC"/>
</dbReference>
<dbReference type="GO" id="GO:0005886">
    <property type="term" value="C:plasma membrane"/>
    <property type="evidence" value="ECO:0007669"/>
    <property type="project" value="UniProtKB-SubCell"/>
</dbReference>
<comment type="caution">
    <text evidence="15">The sequence shown here is derived from an EMBL/GenBank/DDBJ whole genome shotgun (WGS) entry which is preliminary data.</text>
</comment>
<comment type="catalytic activity">
    <reaction evidence="1 11">
        <text>[protein]-peptidylproline (omega=180) = [protein]-peptidylproline (omega=0)</text>
        <dbReference type="Rhea" id="RHEA:16237"/>
        <dbReference type="Rhea" id="RHEA-COMP:10747"/>
        <dbReference type="Rhea" id="RHEA-COMP:10748"/>
        <dbReference type="ChEBI" id="CHEBI:83833"/>
        <dbReference type="ChEBI" id="CHEBI:83834"/>
        <dbReference type="EC" id="5.2.1.8"/>
    </reaction>
</comment>
<evidence type="ECO:0000256" key="8">
    <source>
        <dbReference type="ARBA" id="ARBA00023139"/>
    </source>
</evidence>
<dbReference type="InterPro" id="IPR050245">
    <property type="entry name" value="PrsA_foldase"/>
</dbReference>
<dbReference type="EC" id="5.2.1.8" evidence="11"/>
<evidence type="ECO:0000256" key="2">
    <source>
        <dbReference type="ARBA" id="ARBA00004193"/>
    </source>
</evidence>
<feature type="domain" description="PpiC" evidence="14">
    <location>
        <begin position="139"/>
        <end position="235"/>
    </location>
</feature>
<dbReference type="Proteomes" id="UP000777303">
    <property type="component" value="Unassembled WGS sequence"/>
</dbReference>
<dbReference type="GO" id="GO:0006457">
    <property type="term" value="P:protein folding"/>
    <property type="evidence" value="ECO:0007669"/>
    <property type="project" value="UniProtKB-UniRule"/>
</dbReference>
<dbReference type="GO" id="GO:0003755">
    <property type="term" value="F:peptidyl-prolyl cis-trans isomerase activity"/>
    <property type="evidence" value="ECO:0007669"/>
    <property type="project" value="UniProtKB-UniRule"/>
</dbReference>
<keyword evidence="9 11" id="KW-0413">Isomerase</keyword>
<name>A0A948X0R2_9LACO</name>
<keyword evidence="7 11" id="KW-0472">Membrane</keyword>
<reference evidence="15" key="2">
    <citation type="submission" date="2021-04" db="EMBL/GenBank/DDBJ databases">
        <authorList>
            <person name="Gilroy R."/>
        </authorList>
    </citation>
    <scope>NUCLEOTIDE SEQUENCE</scope>
    <source>
        <strain evidence="15">F6-6636</strain>
    </source>
</reference>
<feature type="chain" id="PRO_5038984185" description="Foldase protein PrsA" evidence="13">
    <location>
        <begin position="20"/>
        <end position="306"/>
    </location>
</feature>
<evidence type="ECO:0000256" key="3">
    <source>
        <dbReference type="ARBA" id="ARBA00006071"/>
    </source>
</evidence>
<evidence type="ECO:0000256" key="6">
    <source>
        <dbReference type="ARBA" id="ARBA00023110"/>
    </source>
</evidence>
<evidence type="ECO:0000259" key="14">
    <source>
        <dbReference type="PROSITE" id="PS50198"/>
    </source>
</evidence>
<comment type="similarity">
    <text evidence="3 11">Belongs to the PrsA family.</text>
</comment>
<dbReference type="InterPro" id="IPR023059">
    <property type="entry name" value="Foldase_PrsA"/>
</dbReference>
<feature type="signal peptide" evidence="13">
    <location>
        <begin position="1"/>
        <end position="19"/>
    </location>
</feature>
<evidence type="ECO:0000256" key="9">
    <source>
        <dbReference type="ARBA" id="ARBA00023235"/>
    </source>
</evidence>
<accession>A0A948X0R2</accession>
<dbReference type="SUPFAM" id="SSF109998">
    <property type="entry name" value="Triger factor/SurA peptide-binding domain-like"/>
    <property type="match status" value="1"/>
</dbReference>
<evidence type="ECO:0000256" key="7">
    <source>
        <dbReference type="ARBA" id="ARBA00023136"/>
    </source>
</evidence>
<evidence type="ECO:0000256" key="10">
    <source>
        <dbReference type="ARBA" id="ARBA00023288"/>
    </source>
</evidence>
<comment type="function">
    <text evidence="11">Plays a major role in protein secretion by helping the post-translocational extracellular folding of several secreted proteins.</text>
</comment>
<dbReference type="AlphaFoldDB" id="A0A948X0R2"/>
<evidence type="ECO:0000256" key="11">
    <source>
        <dbReference type="HAMAP-Rule" id="MF_01145"/>
    </source>
</evidence>
<feature type="region of interest" description="Disordered" evidence="12">
    <location>
        <begin position="177"/>
        <end position="198"/>
    </location>
</feature>
<dbReference type="SUPFAM" id="SSF54534">
    <property type="entry name" value="FKBP-like"/>
    <property type="match status" value="1"/>
</dbReference>
<sequence>MNKKWLVVGASALMACSLAACSNGDKTVVSMKGGKITEEQYYDAMKQTSAGKQTLETMILNKCLEEEYGNKVSSKEVNAQFNKYKKQYGSSFDTVLQQNQLTEATFKKNIRTNLLLEAALKANKKITHKDLEEQWKDYQPKVTVQEILVSKKSDAEDIINKLKQDNSEKNFANLAKQYSQDSSSKNDGGKIPPFNNQNTSLDPAFEQAAFKLKNNEFTQEPVKGQDGYFVIRMINNPGKGKMADHKKELKNQIYANWMQNQSVMNDVITKVLKQGDVSIKDKDLQNILSNYLSTSSSSLSTSSSNK</sequence>
<proteinExistence type="inferred from homology"/>
<dbReference type="Pfam" id="PF00639">
    <property type="entry name" value="Rotamase"/>
    <property type="match status" value="1"/>
</dbReference>
<dbReference type="Gene3D" id="3.10.50.40">
    <property type="match status" value="1"/>
</dbReference>
<dbReference type="EMBL" id="JAHLFS010000048">
    <property type="protein sequence ID" value="MBU3851777.1"/>
    <property type="molecule type" value="Genomic_DNA"/>
</dbReference>
<keyword evidence="5 11" id="KW-0732">Signal</keyword>
<protein>
    <recommendedName>
        <fullName evidence="11">Foldase protein PrsA</fullName>
        <ecNumber evidence="11">5.2.1.8</ecNumber>
    </recommendedName>
</protein>
<evidence type="ECO:0000256" key="13">
    <source>
        <dbReference type="SAM" id="SignalP"/>
    </source>
</evidence>
<dbReference type="InterPro" id="IPR027304">
    <property type="entry name" value="Trigger_fact/SurA_dom_sf"/>
</dbReference>
<dbReference type="PROSITE" id="PS50198">
    <property type="entry name" value="PPIC_PPIASE_2"/>
    <property type="match status" value="1"/>
</dbReference>
<gene>
    <name evidence="11" type="primary">prsA</name>
    <name evidence="15" type="ORF">H9901_03665</name>
</gene>
<keyword evidence="10 11" id="KW-0449">Lipoprotein</keyword>
<evidence type="ECO:0000256" key="4">
    <source>
        <dbReference type="ARBA" id="ARBA00022475"/>
    </source>
</evidence>
<organism evidence="15 16">
    <name type="scientific">Candidatus Paralactobacillus gallistercoris</name>
    <dbReference type="NCBI Taxonomy" id="2838724"/>
    <lineage>
        <taxon>Bacteria</taxon>
        <taxon>Bacillati</taxon>
        <taxon>Bacillota</taxon>
        <taxon>Bacilli</taxon>
        <taxon>Lactobacillales</taxon>
        <taxon>Lactobacillaceae</taxon>
        <taxon>Lactobacillus</taxon>
    </lineage>
</organism>
<keyword evidence="4 11" id="KW-1003">Cell membrane</keyword>
<keyword evidence="8 11" id="KW-0564">Palmitate</keyword>
<comment type="subcellular location">
    <subcellularLocation>
        <location evidence="2 11">Cell membrane</location>
        <topology evidence="2 11">Lipid-anchor</topology>
    </subcellularLocation>
</comment>
<dbReference type="HAMAP" id="MF_01145">
    <property type="entry name" value="Foldase_PrsA"/>
    <property type="match status" value="1"/>
</dbReference>
<evidence type="ECO:0000313" key="15">
    <source>
        <dbReference type="EMBL" id="MBU3851777.1"/>
    </source>
</evidence>
<dbReference type="InterPro" id="IPR046357">
    <property type="entry name" value="PPIase_dom_sf"/>
</dbReference>
<evidence type="ECO:0000256" key="1">
    <source>
        <dbReference type="ARBA" id="ARBA00000971"/>
    </source>
</evidence>